<accession>A0A8R7QB87</accession>
<dbReference type="PANTHER" id="PTHR46033">
    <property type="entry name" value="PROTEIN MAIN-LIKE 2"/>
    <property type="match status" value="1"/>
</dbReference>
<reference evidence="2" key="2">
    <citation type="submission" date="2018-03" db="EMBL/GenBank/DDBJ databases">
        <title>The Triticum urartu genome reveals the dynamic nature of wheat genome evolution.</title>
        <authorList>
            <person name="Ling H."/>
            <person name="Ma B."/>
            <person name="Shi X."/>
            <person name="Liu H."/>
            <person name="Dong L."/>
            <person name="Sun H."/>
            <person name="Cao Y."/>
            <person name="Gao Q."/>
            <person name="Zheng S."/>
            <person name="Li Y."/>
            <person name="Yu Y."/>
            <person name="Du H."/>
            <person name="Qi M."/>
            <person name="Li Y."/>
            <person name="Yu H."/>
            <person name="Cui Y."/>
            <person name="Wang N."/>
            <person name="Chen C."/>
            <person name="Wu H."/>
            <person name="Zhao Y."/>
            <person name="Zhang J."/>
            <person name="Li Y."/>
            <person name="Zhou W."/>
            <person name="Zhang B."/>
            <person name="Hu W."/>
            <person name="Eijk M."/>
            <person name="Tang J."/>
            <person name="Witsenboer H."/>
            <person name="Zhao S."/>
            <person name="Li Z."/>
            <person name="Zhang A."/>
            <person name="Wang D."/>
            <person name="Liang C."/>
        </authorList>
    </citation>
    <scope>NUCLEOTIDE SEQUENCE [LARGE SCALE GENOMIC DNA]</scope>
    <source>
        <strain evidence="2">cv. G1812</strain>
    </source>
</reference>
<evidence type="ECO:0000313" key="2">
    <source>
        <dbReference type="EnsemblPlants" id="TuG1812G0500000428.01.T01"/>
    </source>
</evidence>
<dbReference type="GO" id="GO:0010073">
    <property type="term" value="P:meristem maintenance"/>
    <property type="evidence" value="ECO:0007669"/>
    <property type="project" value="InterPro"/>
</dbReference>
<proteinExistence type="predicted"/>
<dbReference type="Gramene" id="TuG1812G0500000428.01.T01">
    <property type="protein sequence ID" value="TuG1812G0500000428.01.T01"/>
    <property type="gene ID" value="TuG1812G0500000428.01"/>
</dbReference>
<sequence>MRGHGTTVKMEYDERYTSFYRRARLLGFVLQFKRMPPTLVHSALAALIDRWRPKTHSFHLPCGEMTIILEDLGMITGLPLEGHALTGRVERKNWHDRVVVLIGDCPPDKKNRTSGVPLPLLLKYRSKCPEGAEPWVVEQYVRAYLWYLLTEVVFPDCSADTTLWMYFDFLADWDAGYSWGVAGLAYLYCSLDNATRRTEATSGMCGCVWGLSIWMWERIPVGRLEKLRAHAWTEYGEDGDDARYPTVAYAWDVVGTISGESKTLYKIFINELDALTPLQVNWRPYTDDREWGFELNVMCKQDRLLWRCIVPIIFVYASEYHLP</sequence>
<evidence type="ECO:0000259" key="1">
    <source>
        <dbReference type="Pfam" id="PF10536"/>
    </source>
</evidence>
<protein>
    <recommendedName>
        <fullName evidence="1">Aminotransferase-like plant mobile domain-containing protein</fullName>
    </recommendedName>
</protein>
<evidence type="ECO:0000313" key="3">
    <source>
        <dbReference type="Proteomes" id="UP000015106"/>
    </source>
</evidence>
<dbReference type="EnsemblPlants" id="TuG1812G0500000428.01.T01">
    <property type="protein sequence ID" value="TuG1812G0500000428.01.T01"/>
    <property type="gene ID" value="TuG1812G0500000428.01"/>
</dbReference>
<dbReference type="InterPro" id="IPR044824">
    <property type="entry name" value="MAIN-like"/>
</dbReference>
<dbReference type="Pfam" id="PF10536">
    <property type="entry name" value="PMD"/>
    <property type="match status" value="1"/>
</dbReference>
<dbReference type="InterPro" id="IPR019557">
    <property type="entry name" value="AminoTfrase-like_pln_mobile"/>
</dbReference>
<keyword evidence="3" id="KW-1185">Reference proteome</keyword>
<dbReference type="PANTHER" id="PTHR46033:SF8">
    <property type="entry name" value="PROTEIN MAINTENANCE OF MERISTEMS-LIKE"/>
    <property type="match status" value="1"/>
</dbReference>
<dbReference type="Proteomes" id="UP000015106">
    <property type="component" value="Chromosome 5"/>
</dbReference>
<reference evidence="2" key="3">
    <citation type="submission" date="2022-06" db="UniProtKB">
        <authorList>
            <consortium name="EnsemblPlants"/>
        </authorList>
    </citation>
    <scope>IDENTIFICATION</scope>
</reference>
<reference evidence="3" key="1">
    <citation type="journal article" date="2013" name="Nature">
        <title>Draft genome of the wheat A-genome progenitor Triticum urartu.</title>
        <authorList>
            <person name="Ling H.Q."/>
            <person name="Zhao S."/>
            <person name="Liu D."/>
            <person name="Wang J."/>
            <person name="Sun H."/>
            <person name="Zhang C."/>
            <person name="Fan H."/>
            <person name="Li D."/>
            <person name="Dong L."/>
            <person name="Tao Y."/>
            <person name="Gao C."/>
            <person name="Wu H."/>
            <person name="Li Y."/>
            <person name="Cui Y."/>
            <person name="Guo X."/>
            <person name="Zheng S."/>
            <person name="Wang B."/>
            <person name="Yu K."/>
            <person name="Liang Q."/>
            <person name="Yang W."/>
            <person name="Lou X."/>
            <person name="Chen J."/>
            <person name="Feng M."/>
            <person name="Jian J."/>
            <person name="Zhang X."/>
            <person name="Luo G."/>
            <person name="Jiang Y."/>
            <person name="Liu J."/>
            <person name="Wang Z."/>
            <person name="Sha Y."/>
            <person name="Zhang B."/>
            <person name="Wu H."/>
            <person name="Tang D."/>
            <person name="Shen Q."/>
            <person name="Xue P."/>
            <person name="Zou S."/>
            <person name="Wang X."/>
            <person name="Liu X."/>
            <person name="Wang F."/>
            <person name="Yang Y."/>
            <person name="An X."/>
            <person name="Dong Z."/>
            <person name="Zhang K."/>
            <person name="Zhang X."/>
            <person name="Luo M.C."/>
            <person name="Dvorak J."/>
            <person name="Tong Y."/>
            <person name="Wang J."/>
            <person name="Yang H."/>
            <person name="Li Z."/>
            <person name="Wang D."/>
            <person name="Zhang A."/>
            <person name="Wang J."/>
        </authorList>
    </citation>
    <scope>NUCLEOTIDE SEQUENCE</scope>
    <source>
        <strain evidence="3">cv. G1812</strain>
    </source>
</reference>
<feature type="domain" description="Aminotransferase-like plant mobile" evidence="1">
    <location>
        <begin position="41"/>
        <end position="323"/>
    </location>
</feature>
<name>A0A8R7QB87_TRIUA</name>
<dbReference type="AlphaFoldDB" id="A0A8R7QB87"/>
<organism evidence="2 3">
    <name type="scientific">Triticum urartu</name>
    <name type="common">Red wild einkorn</name>
    <name type="synonym">Crithodium urartu</name>
    <dbReference type="NCBI Taxonomy" id="4572"/>
    <lineage>
        <taxon>Eukaryota</taxon>
        <taxon>Viridiplantae</taxon>
        <taxon>Streptophyta</taxon>
        <taxon>Embryophyta</taxon>
        <taxon>Tracheophyta</taxon>
        <taxon>Spermatophyta</taxon>
        <taxon>Magnoliopsida</taxon>
        <taxon>Liliopsida</taxon>
        <taxon>Poales</taxon>
        <taxon>Poaceae</taxon>
        <taxon>BOP clade</taxon>
        <taxon>Pooideae</taxon>
        <taxon>Triticodae</taxon>
        <taxon>Triticeae</taxon>
        <taxon>Triticinae</taxon>
        <taxon>Triticum</taxon>
    </lineage>
</organism>